<dbReference type="GO" id="GO:1902201">
    <property type="term" value="P:negative regulation of bacterial-type flagellum-dependent cell motility"/>
    <property type="evidence" value="ECO:0007669"/>
    <property type="project" value="TreeGrafter"/>
</dbReference>
<dbReference type="InterPro" id="IPR050469">
    <property type="entry name" value="Diguanylate_Cyclase"/>
</dbReference>
<sequence length="997" mass="109031">MLKLGSAGLRLVIFVSSFLMTCLVSTASARQVSSAEFNVASGLFDLDISCIQPDRSGYIFTGTEHGAFYFDGRVFRNLGAKQGLPDGGFVEEIFHDATGRLIFIFSNAVFVANKPLSVFVSPEDIVFQRVAVLPSSIIRNATTGFAMLRQKIIFSNGNGVVSLDVDTGGWRDVDLTVTGHEKIDADDIVHFFDANNSEQTLFISVKNGKLCWFDAGAMTGDDVSSTTPVKVSGKCAVPHDQDAQFVWSSASMAKDGSFWLRSSQKIAHIQRSGSTMDEFDLPAGSVSHKASHNVLSALPDGNLVVPGNNGFFYGLPGHWEWLDEASGVPAGSIVAVSPDGYGSLWLGLRGSGLLFIQGLNDWANWSRRDGLPDDEIWSVQPTMGPTWFASSGGLASYNIENGKLLPLTQYEYDAKLVGHCGTRRLFAIANDTTLVDVSDRGTRMLQLSGGRSWSATCDSNGTLWIAQARGLSKIDLTSALPVVTTVPGIGGAVLAASLSAPGDMWFIEHGALHHYVDGRNDIVLRSWPEANFEPRTVMAETDRSIWVGGSAGPLYHLHMDGNHVAQLDAIYPPTIVSNTVVALAKDKRGWLWVGTDQGVSVFNGRQWTGVTIEDGLIWNDIVQDAISVAPDGTLWFGTSHGASHLLHPERIFSRPALTLAIINARLGRQALAGDHPYGRDAVEIVFGTLNVADFGSVHFRYRMDGVDQGWVDTAERVARYPALPPGTHTFHVYAYNPVTHQDSSPIEITATMQAPWWQWMWVDLMAAAVLAVLVYGLVRLRIRQLLRREHELELVVAERTRAIKAAQEALVIQATMDGLTQTLNRGAIQDRLDRALRRETIGSDEGLTIGLLDVDHFKRINDLAGHLAGDEVLREFSARLRAHALSDEHLGRYGGEEFLILLEGSPDYTRSRLARLKTLATERAFQFNNEAMRVTCSIGVAHARAGDTWQSLVSRADASLYAAKQAGRDCIVDGERDPHSGTVTMRRARRRYRDLTG</sequence>
<reference evidence="6 7" key="1">
    <citation type="submission" date="2012-10" db="EMBL/GenBank/DDBJ databases">
        <title>Genome sequencing of Tanticharoenia sakaeratensis NBRC 103193.</title>
        <authorList>
            <person name="Azuma Y."/>
            <person name="Hadano H."/>
            <person name="Hirakawa H."/>
            <person name="Matsushita K."/>
        </authorList>
    </citation>
    <scope>NUCLEOTIDE SEQUENCE [LARGE SCALE GENOMIC DNA]</scope>
    <source>
        <strain evidence="6 7">NBRC 103193</strain>
    </source>
</reference>
<dbReference type="Gene3D" id="2.130.10.10">
    <property type="entry name" value="YVTN repeat-like/Quinoprotein amine dehydrogenase"/>
    <property type="match status" value="3"/>
</dbReference>
<dbReference type="STRING" id="1231623.Tasa_001_035"/>
<dbReference type="AlphaFoldDB" id="A0A0D6MGW6"/>
<keyword evidence="7" id="KW-1185">Reference proteome</keyword>
<dbReference type="PANTHER" id="PTHR45138">
    <property type="entry name" value="REGULATORY COMPONENTS OF SENSORY TRANSDUCTION SYSTEM"/>
    <property type="match status" value="1"/>
</dbReference>
<dbReference type="InterPro" id="IPR015943">
    <property type="entry name" value="WD40/YVTN_repeat-like_dom_sf"/>
</dbReference>
<evidence type="ECO:0000313" key="6">
    <source>
        <dbReference type="EMBL" id="GAN52720.1"/>
    </source>
</evidence>
<comment type="catalytic activity">
    <reaction evidence="2">
        <text>2 GTP = 3',3'-c-di-GMP + 2 diphosphate</text>
        <dbReference type="Rhea" id="RHEA:24898"/>
        <dbReference type="ChEBI" id="CHEBI:33019"/>
        <dbReference type="ChEBI" id="CHEBI:37565"/>
        <dbReference type="ChEBI" id="CHEBI:58805"/>
        <dbReference type="EC" id="2.7.7.65"/>
    </reaction>
</comment>
<dbReference type="SUPFAM" id="SSF55073">
    <property type="entry name" value="Nucleotide cyclase"/>
    <property type="match status" value="1"/>
</dbReference>
<dbReference type="Proteomes" id="UP000032679">
    <property type="component" value="Unassembled WGS sequence"/>
</dbReference>
<evidence type="ECO:0000256" key="3">
    <source>
        <dbReference type="SAM" id="Phobius"/>
    </source>
</evidence>
<keyword evidence="3" id="KW-1133">Transmembrane helix</keyword>
<dbReference type="Pfam" id="PF07494">
    <property type="entry name" value="Reg_prop"/>
    <property type="match status" value="1"/>
</dbReference>
<evidence type="ECO:0000256" key="4">
    <source>
        <dbReference type="SAM" id="SignalP"/>
    </source>
</evidence>
<evidence type="ECO:0000256" key="2">
    <source>
        <dbReference type="ARBA" id="ARBA00034247"/>
    </source>
</evidence>
<feature type="domain" description="GGDEF" evidence="5">
    <location>
        <begin position="845"/>
        <end position="976"/>
    </location>
</feature>
<dbReference type="PROSITE" id="PS50887">
    <property type="entry name" value="GGDEF"/>
    <property type="match status" value="1"/>
</dbReference>
<comment type="caution">
    <text evidence="6">The sequence shown here is derived from an EMBL/GenBank/DDBJ whole genome shotgun (WGS) entry which is preliminary data.</text>
</comment>
<dbReference type="InterPro" id="IPR013783">
    <property type="entry name" value="Ig-like_fold"/>
</dbReference>
<dbReference type="Pfam" id="PF00990">
    <property type="entry name" value="GGDEF"/>
    <property type="match status" value="1"/>
</dbReference>
<accession>A0A0D6MGW6</accession>
<dbReference type="Pfam" id="PF07495">
    <property type="entry name" value="Y_Y_Y"/>
    <property type="match status" value="1"/>
</dbReference>
<dbReference type="Gene3D" id="2.60.40.10">
    <property type="entry name" value="Immunoglobulins"/>
    <property type="match status" value="1"/>
</dbReference>
<organism evidence="6 7">
    <name type="scientific">Tanticharoenia sakaeratensis NBRC 103193</name>
    <dbReference type="NCBI Taxonomy" id="1231623"/>
    <lineage>
        <taxon>Bacteria</taxon>
        <taxon>Pseudomonadati</taxon>
        <taxon>Pseudomonadota</taxon>
        <taxon>Alphaproteobacteria</taxon>
        <taxon>Acetobacterales</taxon>
        <taxon>Acetobacteraceae</taxon>
        <taxon>Tanticharoenia</taxon>
    </lineage>
</organism>
<keyword evidence="3" id="KW-0812">Transmembrane</keyword>
<dbReference type="SMART" id="SM00267">
    <property type="entry name" value="GGDEF"/>
    <property type="match status" value="1"/>
</dbReference>
<dbReference type="Gene3D" id="3.30.70.270">
    <property type="match status" value="1"/>
</dbReference>
<dbReference type="InterPro" id="IPR011110">
    <property type="entry name" value="Reg_prop"/>
</dbReference>
<dbReference type="InterPro" id="IPR011123">
    <property type="entry name" value="Y_Y_Y"/>
</dbReference>
<evidence type="ECO:0000256" key="1">
    <source>
        <dbReference type="ARBA" id="ARBA00012528"/>
    </source>
</evidence>
<feature type="transmembrane region" description="Helical" evidence="3">
    <location>
        <begin position="756"/>
        <end position="778"/>
    </location>
</feature>
<dbReference type="InterPro" id="IPR000160">
    <property type="entry name" value="GGDEF_dom"/>
</dbReference>
<gene>
    <name evidence="6" type="ORF">Tasa_001_035</name>
</gene>
<protein>
    <recommendedName>
        <fullName evidence="1">diguanylate cyclase</fullName>
        <ecNumber evidence="1">2.7.7.65</ecNumber>
    </recommendedName>
</protein>
<evidence type="ECO:0000313" key="7">
    <source>
        <dbReference type="Proteomes" id="UP000032679"/>
    </source>
</evidence>
<dbReference type="NCBIfam" id="TIGR00254">
    <property type="entry name" value="GGDEF"/>
    <property type="match status" value="1"/>
</dbReference>
<feature type="chain" id="PRO_5002308017" description="diguanylate cyclase" evidence="4">
    <location>
        <begin position="22"/>
        <end position="997"/>
    </location>
</feature>
<keyword evidence="3" id="KW-0472">Membrane</keyword>
<dbReference type="GO" id="GO:0052621">
    <property type="term" value="F:diguanylate cyclase activity"/>
    <property type="evidence" value="ECO:0007669"/>
    <property type="project" value="UniProtKB-EC"/>
</dbReference>
<proteinExistence type="predicted"/>
<dbReference type="EMBL" id="BALE01000001">
    <property type="protein sequence ID" value="GAN52720.1"/>
    <property type="molecule type" value="Genomic_DNA"/>
</dbReference>
<dbReference type="InterPro" id="IPR029787">
    <property type="entry name" value="Nucleotide_cyclase"/>
</dbReference>
<dbReference type="PANTHER" id="PTHR45138:SF9">
    <property type="entry name" value="DIGUANYLATE CYCLASE DGCM-RELATED"/>
    <property type="match status" value="1"/>
</dbReference>
<dbReference type="GO" id="GO:0005886">
    <property type="term" value="C:plasma membrane"/>
    <property type="evidence" value="ECO:0007669"/>
    <property type="project" value="TreeGrafter"/>
</dbReference>
<dbReference type="InterPro" id="IPR043128">
    <property type="entry name" value="Rev_trsase/Diguanyl_cyclase"/>
</dbReference>
<dbReference type="GO" id="GO:0043709">
    <property type="term" value="P:cell adhesion involved in single-species biofilm formation"/>
    <property type="evidence" value="ECO:0007669"/>
    <property type="project" value="TreeGrafter"/>
</dbReference>
<keyword evidence="4" id="KW-0732">Signal</keyword>
<dbReference type="SUPFAM" id="SSF63829">
    <property type="entry name" value="Calcium-dependent phosphotriesterase"/>
    <property type="match status" value="1"/>
</dbReference>
<feature type="signal peptide" evidence="4">
    <location>
        <begin position="1"/>
        <end position="21"/>
    </location>
</feature>
<dbReference type="EC" id="2.7.7.65" evidence="1"/>
<dbReference type="CDD" id="cd01949">
    <property type="entry name" value="GGDEF"/>
    <property type="match status" value="1"/>
</dbReference>
<evidence type="ECO:0000259" key="5">
    <source>
        <dbReference type="PROSITE" id="PS50887"/>
    </source>
</evidence>
<name>A0A0D6MGW6_9PROT</name>